<dbReference type="PROSITE" id="PS50110">
    <property type="entry name" value="RESPONSE_REGULATORY"/>
    <property type="match status" value="1"/>
</dbReference>
<dbReference type="Gene3D" id="3.40.50.2300">
    <property type="match status" value="1"/>
</dbReference>
<feature type="domain" description="Response regulatory" evidence="2">
    <location>
        <begin position="5"/>
        <end position="132"/>
    </location>
</feature>
<dbReference type="EMBL" id="BAABFN010000005">
    <property type="protein sequence ID" value="GAA4313838.1"/>
    <property type="molecule type" value="Genomic_DNA"/>
</dbReference>
<dbReference type="SUPFAM" id="SSF52172">
    <property type="entry name" value="CheY-like"/>
    <property type="match status" value="1"/>
</dbReference>
<name>A0ABP8FYW9_9BACT</name>
<dbReference type="InterPro" id="IPR052893">
    <property type="entry name" value="TCS_response_regulator"/>
</dbReference>
<dbReference type="PANTHER" id="PTHR44520:SF2">
    <property type="entry name" value="RESPONSE REGULATOR RCP1"/>
    <property type="match status" value="1"/>
</dbReference>
<evidence type="ECO:0000313" key="4">
    <source>
        <dbReference type="Proteomes" id="UP001501207"/>
    </source>
</evidence>
<dbReference type="Proteomes" id="UP001501207">
    <property type="component" value="Unassembled WGS sequence"/>
</dbReference>
<comment type="caution">
    <text evidence="3">The sequence shown here is derived from an EMBL/GenBank/DDBJ whole genome shotgun (WGS) entry which is preliminary data.</text>
</comment>
<sequence>MKQPPILIAEDDADDRFLLQSAFEEQGYKGEIQFVNNGVELLDHLSAILDGKEEDRRFPGLILLDLNMPKKDGREALQEIKQHEVLRKIPVIVFTTASNGREVDRCYSIGANSYLVKPVSFEGLLKVVGALNDYWFRTVCIPDDRID</sequence>
<evidence type="ECO:0000256" key="1">
    <source>
        <dbReference type="PROSITE-ProRule" id="PRU00169"/>
    </source>
</evidence>
<dbReference type="RefSeq" id="WP_344979677.1">
    <property type="nucleotide sequence ID" value="NZ_BAABFN010000005.1"/>
</dbReference>
<feature type="modified residue" description="4-aspartylphosphate" evidence="1">
    <location>
        <position position="65"/>
    </location>
</feature>
<protein>
    <submittedName>
        <fullName evidence="3">Response regulator</fullName>
    </submittedName>
</protein>
<dbReference type="InterPro" id="IPR001789">
    <property type="entry name" value="Sig_transdc_resp-reg_receiver"/>
</dbReference>
<dbReference type="PANTHER" id="PTHR44520">
    <property type="entry name" value="RESPONSE REGULATOR RCP1-RELATED"/>
    <property type="match status" value="1"/>
</dbReference>
<dbReference type="Pfam" id="PF00072">
    <property type="entry name" value="Response_reg"/>
    <property type="match status" value="1"/>
</dbReference>
<dbReference type="CDD" id="cd17557">
    <property type="entry name" value="REC_Rcp-like"/>
    <property type="match status" value="1"/>
</dbReference>
<evidence type="ECO:0000313" key="3">
    <source>
        <dbReference type="EMBL" id="GAA4313838.1"/>
    </source>
</evidence>
<accession>A0ABP8FYW9</accession>
<dbReference type="InterPro" id="IPR011006">
    <property type="entry name" value="CheY-like_superfamily"/>
</dbReference>
<keyword evidence="1" id="KW-0597">Phosphoprotein</keyword>
<organism evidence="3 4">
    <name type="scientific">Compostibacter hankyongensis</name>
    <dbReference type="NCBI Taxonomy" id="1007089"/>
    <lineage>
        <taxon>Bacteria</taxon>
        <taxon>Pseudomonadati</taxon>
        <taxon>Bacteroidota</taxon>
        <taxon>Chitinophagia</taxon>
        <taxon>Chitinophagales</taxon>
        <taxon>Chitinophagaceae</taxon>
        <taxon>Compostibacter</taxon>
    </lineage>
</organism>
<evidence type="ECO:0000259" key="2">
    <source>
        <dbReference type="PROSITE" id="PS50110"/>
    </source>
</evidence>
<gene>
    <name evidence="3" type="ORF">GCM10023143_24340</name>
</gene>
<dbReference type="SMART" id="SM00448">
    <property type="entry name" value="REC"/>
    <property type="match status" value="1"/>
</dbReference>
<keyword evidence="4" id="KW-1185">Reference proteome</keyword>
<reference evidence="4" key="1">
    <citation type="journal article" date="2019" name="Int. J. Syst. Evol. Microbiol.">
        <title>The Global Catalogue of Microorganisms (GCM) 10K type strain sequencing project: providing services to taxonomists for standard genome sequencing and annotation.</title>
        <authorList>
            <consortium name="The Broad Institute Genomics Platform"/>
            <consortium name="The Broad Institute Genome Sequencing Center for Infectious Disease"/>
            <person name="Wu L."/>
            <person name="Ma J."/>
        </authorList>
    </citation>
    <scope>NUCLEOTIDE SEQUENCE [LARGE SCALE GENOMIC DNA]</scope>
    <source>
        <strain evidence="4">JCM 17664</strain>
    </source>
</reference>
<proteinExistence type="predicted"/>